<keyword evidence="3" id="KW-1185">Reference proteome</keyword>
<dbReference type="AlphaFoldDB" id="A0A3S2V6F1"/>
<gene>
    <name evidence="2" type="ORF">EOD40_03735</name>
</gene>
<dbReference type="RefSeq" id="WP_128193564.1">
    <property type="nucleotide sequence ID" value="NZ_SACJ01000002.1"/>
</dbReference>
<dbReference type="EMBL" id="SACJ01000002">
    <property type="protein sequence ID" value="RVT78357.1"/>
    <property type="molecule type" value="Genomic_DNA"/>
</dbReference>
<sequence>MNLLTGEIIAIKTEGSLSLVKVMVQDCAITSIVIETPETATYLRIDNKIKIVFKETEVVLAKAFSGAISLQNKLDCNVHSFEKGKLLCKIILNFQNTKFASVITRNAFDQLDIKENDLVQAMIKTNEISLATHD</sequence>
<reference evidence="2 3" key="1">
    <citation type="submission" date="2019-01" db="EMBL/GenBank/DDBJ databases">
        <authorList>
            <person name="Chen W.-M."/>
        </authorList>
    </citation>
    <scope>NUCLEOTIDE SEQUENCE [LARGE SCALE GENOMIC DNA]</scope>
    <source>
        <strain evidence="2 3">BBQ-12</strain>
    </source>
</reference>
<accession>A0A3S2V6F1</accession>
<dbReference type="Gene3D" id="2.40.50.100">
    <property type="match status" value="1"/>
</dbReference>
<dbReference type="SUPFAM" id="SSF50331">
    <property type="entry name" value="MOP-like"/>
    <property type="match status" value="1"/>
</dbReference>
<name>A0A3S2V6F1_9FLAO</name>
<dbReference type="Proteomes" id="UP000285211">
    <property type="component" value="Unassembled WGS sequence"/>
</dbReference>
<evidence type="ECO:0000313" key="2">
    <source>
        <dbReference type="EMBL" id="RVT78357.1"/>
    </source>
</evidence>
<evidence type="ECO:0000259" key="1">
    <source>
        <dbReference type="Pfam" id="PF03459"/>
    </source>
</evidence>
<feature type="domain" description="Transport-associated OB type 1" evidence="1">
    <location>
        <begin position="69"/>
        <end position="128"/>
    </location>
</feature>
<evidence type="ECO:0000313" key="3">
    <source>
        <dbReference type="Proteomes" id="UP000285211"/>
    </source>
</evidence>
<comment type="caution">
    <text evidence="2">The sequence shown here is derived from an EMBL/GenBank/DDBJ whole genome shotgun (WGS) entry which is preliminary data.</text>
</comment>
<dbReference type="OrthoDB" id="8719578at2"/>
<dbReference type="InterPro" id="IPR008995">
    <property type="entry name" value="Mo/tungstate-bd_C_term_dom"/>
</dbReference>
<dbReference type="InterPro" id="IPR005116">
    <property type="entry name" value="Transp-assoc_OB_typ1"/>
</dbReference>
<protein>
    <submittedName>
        <fullName evidence="2">Tobe domain protein</fullName>
    </submittedName>
</protein>
<dbReference type="Pfam" id="PF03459">
    <property type="entry name" value="TOBE"/>
    <property type="match status" value="1"/>
</dbReference>
<proteinExistence type="predicted"/>
<organism evidence="2 3">
    <name type="scientific">Flavobacterium sufflavum</name>
    <dbReference type="NCBI Taxonomy" id="1921138"/>
    <lineage>
        <taxon>Bacteria</taxon>
        <taxon>Pseudomonadati</taxon>
        <taxon>Bacteroidota</taxon>
        <taxon>Flavobacteriia</taxon>
        <taxon>Flavobacteriales</taxon>
        <taxon>Flavobacteriaceae</taxon>
        <taxon>Flavobacterium</taxon>
    </lineage>
</organism>